<name>A0A2T0W4H2_9RHOB</name>
<reference evidence="1 2" key="1">
    <citation type="submission" date="2018-03" db="EMBL/GenBank/DDBJ databases">
        <title>Genomic Encyclopedia of Archaeal and Bacterial Type Strains, Phase II (KMG-II): from individual species to whole genera.</title>
        <authorList>
            <person name="Goeker M."/>
        </authorList>
    </citation>
    <scope>NUCLEOTIDE SEQUENCE [LARGE SCALE GENOMIC DNA]</scope>
    <source>
        <strain evidence="1 2">DSM 101533</strain>
    </source>
</reference>
<dbReference type="AlphaFoldDB" id="A0A2T0W4H2"/>
<dbReference type="InterPro" id="IPR021508">
    <property type="entry name" value="Gp17-like"/>
</dbReference>
<organism evidence="1 2">
    <name type="scientific">Yoonia maritima</name>
    <dbReference type="NCBI Taxonomy" id="1435347"/>
    <lineage>
        <taxon>Bacteria</taxon>
        <taxon>Pseudomonadati</taxon>
        <taxon>Pseudomonadota</taxon>
        <taxon>Alphaproteobacteria</taxon>
        <taxon>Rhodobacterales</taxon>
        <taxon>Paracoccaceae</taxon>
        <taxon>Yoonia</taxon>
    </lineage>
</organism>
<gene>
    <name evidence="1" type="ORF">CLV80_101209</name>
</gene>
<accession>A0A2T0W4H2</accession>
<sequence length="137" mass="14017">MSYGVASALQAAVYGQLSNDPDLIGLVGTAIYDALPSGALPPLYVVLGAEDVRDASDKTGGGALHEFTVTVVTERAGFSTAKTAAAAVSDALVDADLTLTRGALVSLSFYKAKAARVGTGDVRQINLIFRARVADDA</sequence>
<dbReference type="InterPro" id="IPR053745">
    <property type="entry name" value="Viral_Tail_Comp_sf"/>
</dbReference>
<proteinExistence type="predicted"/>
<dbReference type="Pfam" id="PF11367">
    <property type="entry name" value="Tail_completion_gp17"/>
    <property type="match status" value="1"/>
</dbReference>
<dbReference type="RefSeq" id="WP_106353837.1">
    <property type="nucleotide sequence ID" value="NZ_PVTP01000001.1"/>
</dbReference>
<keyword evidence="2" id="KW-1185">Reference proteome</keyword>
<evidence type="ECO:0000313" key="1">
    <source>
        <dbReference type="EMBL" id="PRY80357.1"/>
    </source>
</evidence>
<dbReference type="Gene3D" id="3.30.2000.30">
    <property type="match status" value="1"/>
</dbReference>
<protein>
    <submittedName>
        <fullName evidence="1">Uncharacterized protein DUF3168</fullName>
    </submittedName>
</protein>
<dbReference type="Proteomes" id="UP000238007">
    <property type="component" value="Unassembled WGS sequence"/>
</dbReference>
<dbReference type="EMBL" id="PVTP01000001">
    <property type="protein sequence ID" value="PRY80357.1"/>
    <property type="molecule type" value="Genomic_DNA"/>
</dbReference>
<evidence type="ECO:0000313" key="2">
    <source>
        <dbReference type="Proteomes" id="UP000238007"/>
    </source>
</evidence>
<comment type="caution">
    <text evidence="1">The sequence shown here is derived from an EMBL/GenBank/DDBJ whole genome shotgun (WGS) entry which is preliminary data.</text>
</comment>
<dbReference type="OrthoDB" id="7644395at2"/>